<dbReference type="PANTHER" id="PTHR30443">
    <property type="entry name" value="INNER MEMBRANE PROTEIN"/>
    <property type="match status" value="1"/>
</dbReference>
<evidence type="ECO:0000313" key="12">
    <source>
        <dbReference type="Proteomes" id="UP000305202"/>
    </source>
</evidence>
<evidence type="ECO:0000256" key="4">
    <source>
        <dbReference type="ARBA" id="ARBA00022679"/>
    </source>
</evidence>
<dbReference type="Proteomes" id="UP000305202">
    <property type="component" value="Unassembled WGS sequence"/>
</dbReference>
<protein>
    <submittedName>
        <fullName evidence="11">Phosphoethanolamine transferase EptA</fullName>
    </submittedName>
</protein>
<evidence type="ECO:0000259" key="9">
    <source>
        <dbReference type="Pfam" id="PF00884"/>
    </source>
</evidence>
<accession>A0ABY2SK28</accession>
<dbReference type="InterPro" id="IPR017850">
    <property type="entry name" value="Alkaline_phosphatase_core_sf"/>
</dbReference>
<organism evidence="11 12">
    <name type="scientific">Martelella alba</name>
    <dbReference type="NCBI Taxonomy" id="2590451"/>
    <lineage>
        <taxon>Bacteria</taxon>
        <taxon>Pseudomonadati</taxon>
        <taxon>Pseudomonadota</taxon>
        <taxon>Alphaproteobacteria</taxon>
        <taxon>Hyphomicrobiales</taxon>
        <taxon>Aurantimonadaceae</taxon>
        <taxon>Martelella</taxon>
    </lineage>
</organism>
<dbReference type="Pfam" id="PF00884">
    <property type="entry name" value="Sulfatase"/>
    <property type="match status" value="1"/>
</dbReference>
<feature type="transmembrane region" description="Helical" evidence="8">
    <location>
        <begin position="115"/>
        <end position="135"/>
    </location>
</feature>
<dbReference type="InterPro" id="IPR012549">
    <property type="entry name" value="EptA-like_N"/>
</dbReference>
<feature type="transmembrane region" description="Helical" evidence="8">
    <location>
        <begin position="69"/>
        <end position="90"/>
    </location>
</feature>
<dbReference type="NCBIfam" id="NF028537">
    <property type="entry name" value="P_eth_NH2_trans"/>
    <property type="match status" value="1"/>
</dbReference>
<dbReference type="InterPro" id="IPR040423">
    <property type="entry name" value="PEA_transferase"/>
</dbReference>
<feature type="transmembrane region" description="Helical" evidence="8">
    <location>
        <begin position="147"/>
        <end position="167"/>
    </location>
</feature>
<evidence type="ECO:0000256" key="6">
    <source>
        <dbReference type="ARBA" id="ARBA00022989"/>
    </source>
</evidence>
<dbReference type="EMBL" id="SZPQ01000017">
    <property type="protein sequence ID" value="TKI05850.1"/>
    <property type="molecule type" value="Genomic_DNA"/>
</dbReference>
<dbReference type="PANTHER" id="PTHR30443:SF0">
    <property type="entry name" value="PHOSPHOETHANOLAMINE TRANSFERASE EPTA"/>
    <property type="match status" value="1"/>
</dbReference>
<name>A0ABY2SK28_9HYPH</name>
<evidence type="ECO:0000256" key="1">
    <source>
        <dbReference type="ARBA" id="ARBA00004429"/>
    </source>
</evidence>
<keyword evidence="4 11" id="KW-0808">Transferase</keyword>
<evidence type="ECO:0000256" key="3">
    <source>
        <dbReference type="ARBA" id="ARBA00022519"/>
    </source>
</evidence>
<evidence type="ECO:0000259" key="10">
    <source>
        <dbReference type="Pfam" id="PF08019"/>
    </source>
</evidence>
<dbReference type="SUPFAM" id="SSF53649">
    <property type="entry name" value="Alkaline phosphatase-like"/>
    <property type="match status" value="1"/>
</dbReference>
<proteinExistence type="predicted"/>
<feature type="transmembrane region" description="Helical" evidence="8">
    <location>
        <begin position="39"/>
        <end position="63"/>
    </location>
</feature>
<keyword evidence="5 8" id="KW-0812">Transmembrane</keyword>
<dbReference type="Gene3D" id="3.40.720.10">
    <property type="entry name" value="Alkaline Phosphatase, subunit A"/>
    <property type="match status" value="1"/>
</dbReference>
<dbReference type="InterPro" id="IPR000917">
    <property type="entry name" value="Sulfatase_N"/>
</dbReference>
<dbReference type="Pfam" id="PF08019">
    <property type="entry name" value="EptA_B_N"/>
    <property type="match status" value="1"/>
</dbReference>
<reference evidence="11 12" key="1">
    <citation type="submission" date="2019-04" db="EMBL/GenBank/DDBJ databases">
        <authorList>
            <person name="Li M."/>
            <person name="Gao C."/>
        </authorList>
    </citation>
    <scope>NUCLEOTIDE SEQUENCE [LARGE SCALE GENOMIC DNA]</scope>
    <source>
        <strain evidence="11 12">BGMRC 2031</strain>
    </source>
</reference>
<keyword evidence="6 8" id="KW-1133">Transmembrane helix</keyword>
<comment type="caution">
    <text evidence="11">The sequence shown here is derived from an EMBL/GenBank/DDBJ whole genome shotgun (WGS) entry which is preliminary data.</text>
</comment>
<feature type="domain" description="Phosphoethanolamine transferase N-terminal" evidence="10">
    <location>
        <begin position="49"/>
        <end position="200"/>
    </location>
</feature>
<evidence type="ECO:0000313" key="11">
    <source>
        <dbReference type="EMBL" id="TKI05850.1"/>
    </source>
</evidence>
<dbReference type="CDD" id="cd16017">
    <property type="entry name" value="LptA"/>
    <property type="match status" value="1"/>
</dbReference>
<comment type="subcellular location">
    <subcellularLocation>
        <location evidence="1">Cell inner membrane</location>
        <topology evidence="1">Multi-pass membrane protein</topology>
    </subcellularLocation>
</comment>
<dbReference type="InterPro" id="IPR058130">
    <property type="entry name" value="PEA_transf_C"/>
</dbReference>
<evidence type="ECO:0000256" key="8">
    <source>
        <dbReference type="SAM" id="Phobius"/>
    </source>
</evidence>
<gene>
    <name evidence="11" type="primary">eptA</name>
    <name evidence="11" type="ORF">FCN80_12820</name>
</gene>
<keyword evidence="7 8" id="KW-0472">Membrane</keyword>
<keyword evidence="12" id="KW-1185">Reference proteome</keyword>
<dbReference type="NCBIfam" id="NF008619">
    <property type="entry name" value="PRK11598.1"/>
    <property type="match status" value="1"/>
</dbReference>
<keyword evidence="2" id="KW-1003">Cell membrane</keyword>
<dbReference type="GO" id="GO:0016740">
    <property type="term" value="F:transferase activity"/>
    <property type="evidence" value="ECO:0007669"/>
    <property type="project" value="UniProtKB-KW"/>
</dbReference>
<evidence type="ECO:0000256" key="2">
    <source>
        <dbReference type="ARBA" id="ARBA00022475"/>
    </source>
</evidence>
<keyword evidence="3" id="KW-0997">Cell inner membrane</keyword>
<sequence>MVRPWVFTIFIALIITAFQNFVFFNKILGLIDISSPHNLLFFASMPITLFFALNILLSVILLPYLRKPIVIALFLLNAAAQYFMQSYGILIDRGMVQNILETTPAESFALFSPELIYYLLILGVLPSLLALWIQVKPVVIGWQNAGFFLLNLLFSLCVIALVATFFYKDYASLMRNNQQLIKSLVPSNMVMGGYSYYKHDVSRNMPFVPIGLDAHKLPPSADNGRKNLVILVVGETSRAQDFSLGGYDRPTNPLLARDNVVYFPHTVSCGTATAVSVPCMFSDKGRRQFSGDVAAHRDNVLDILQRAGVNVLWRENDGGCKGVCARVPSEDLSRWRDLPQLCAKGVCRDEALLYRLNDYIEKRTGDTLIVLHTIGSHGPTYYQRYGARQAVFTPTCDTNEIQTCSNRALVNTYDNTIIYSDYVLDMTVKLLQSHQDRFNTALVYLSDHGESLGENGLYLHGMPYAVAPEQQTHIPMLMWLSPAYIRAQGIAETCLRDRARTGDYSQDNLFSTLLGMLNVGTALYRPDLDILHPCRMTRP</sequence>
<feature type="transmembrane region" description="Helical" evidence="8">
    <location>
        <begin position="6"/>
        <end position="27"/>
    </location>
</feature>
<evidence type="ECO:0000256" key="5">
    <source>
        <dbReference type="ARBA" id="ARBA00022692"/>
    </source>
</evidence>
<evidence type="ECO:0000256" key="7">
    <source>
        <dbReference type="ARBA" id="ARBA00023136"/>
    </source>
</evidence>
<feature type="domain" description="Sulfatase N-terminal" evidence="9">
    <location>
        <begin position="228"/>
        <end position="518"/>
    </location>
</feature>